<organism evidence="1 2">
    <name type="scientific">Vibrio mimicus VM603</name>
    <dbReference type="NCBI Taxonomy" id="671074"/>
    <lineage>
        <taxon>Bacteria</taxon>
        <taxon>Pseudomonadati</taxon>
        <taxon>Pseudomonadota</taxon>
        <taxon>Gammaproteobacteria</taxon>
        <taxon>Vibrionales</taxon>
        <taxon>Vibrionaceae</taxon>
        <taxon>Vibrio</taxon>
    </lineage>
</organism>
<evidence type="ECO:0000313" key="2">
    <source>
        <dbReference type="Proteomes" id="UP000004827"/>
    </source>
</evidence>
<proteinExistence type="predicted"/>
<name>D2YH87_VIBMI</name>
<gene>
    <name evidence="1" type="ORF">VMB_28840</name>
</gene>
<protein>
    <submittedName>
        <fullName evidence="1">Uncharacterized protein</fullName>
    </submittedName>
</protein>
<sequence>MRCQPLRRALAILNIRSNQLIAKQEFNGKRGEARTSAILLDRFWVLQRSVDVEGADCLVQLTANSLQELTQRKNKIQAIGIVQSKFFEGRNQVKIKKEYVIDNGKPSLEFFALLHTDDENGNEVHYFFSSEEIVENFYLNSQKDHYCFSITNERKYSEFKNIAKKKLLDRIETAILTAEIERNTKFVNALYSIFMIPTQHYQEHPNFIYKLRELEGHSIVLCEDQTTGNRHLLEYRRDLFSNLGSFSWGYIGTGTYFLSVCILAHHLNGHPPTEELVLKLQHNLIGTLDTWDEHDITSSEIQKAIGTNG</sequence>
<reference evidence="1 2" key="1">
    <citation type="journal article" date="2009" name="BMC Evol. Biol.">
        <title>Genomic taxonomy of Vibrios.</title>
        <authorList>
            <person name="Thompson C.C."/>
            <person name="Vicente A.C."/>
            <person name="Souza R.C."/>
            <person name="Vasconcelos A.T."/>
            <person name="Vesth T."/>
            <person name="Alves N.Jr."/>
            <person name="Ussery D.W."/>
            <person name="Iida T."/>
            <person name="Thompson F.L."/>
        </authorList>
    </citation>
    <scope>NUCLEOTIDE SEQUENCE [LARGE SCALE GENOMIC DNA]</scope>
    <source>
        <strain evidence="1 2">VM603</strain>
    </source>
</reference>
<dbReference type="InterPro" id="IPR046164">
    <property type="entry name" value="DUF6166"/>
</dbReference>
<dbReference type="EMBL" id="ACYU01000152">
    <property type="protein sequence ID" value="EEW05884.1"/>
    <property type="molecule type" value="Genomic_DNA"/>
</dbReference>
<dbReference type="AlphaFoldDB" id="D2YH87"/>
<accession>D2YH87</accession>
<dbReference type="Proteomes" id="UP000004827">
    <property type="component" value="Unassembled WGS sequence"/>
</dbReference>
<comment type="caution">
    <text evidence="1">The sequence shown here is derived from an EMBL/GenBank/DDBJ whole genome shotgun (WGS) entry which is preliminary data.</text>
</comment>
<evidence type="ECO:0000313" key="1">
    <source>
        <dbReference type="EMBL" id="EEW05884.1"/>
    </source>
</evidence>
<dbReference type="Pfam" id="PF19663">
    <property type="entry name" value="DUF6166"/>
    <property type="match status" value="1"/>
</dbReference>